<dbReference type="HAMAP" id="MF_01600">
    <property type="entry name" value="UPF0182"/>
    <property type="match status" value="1"/>
</dbReference>
<dbReference type="GO" id="GO:0005886">
    <property type="term" value="C:plasma membrane"/>
    <property type="evidence" value="ECO:0007669"/>
    <property type="project" value="UniProtKB-SubCell"/>
</dbReference>
<sequence>MKYCQRAFGTIVLILILAIALSKTLVHLLTEAWWFHAIDLTSVFWTRLTWQVLLWCVSFVAYSAFLWGNYRLAMRNSHTRGWAVLQTNELALKAGVDRFFNLVAIALILFIALIAAASSLSAWETVLKALHPTPFGKQDPIFHQDISFYLFQLPLYEGIRLWLMGLILVAIALALAVYLLRGMIVPGDRSGLQVMDHAKAHLSLLLGAIFLLVAWGFWLNRYGLLASSGKVVFGASYTDVHARVLACLVMGVISLAVAFLFFLSLRRRSFTLPLQGLMLFVVTFIVFNGIYPWFMQQFIVNPNELSKEKPYIEHNIQFTQAAYHLNDVQKERYAAIAKLNRQSLQANQPTVRNIRLWDYRPLLSTYKQLQEIRLYYKFTDVDVDRYTLNNDYQQVMLSARELAYAQLPQEAQTWVNQRLKYTHGYGLVMSPVNRIASDGLPELYIKDIPPVSSLNLPIQQPAIYYGEETKNYIFTGTSTDEFDYPSGDTNAFTRYNGTGGVPIPSLWHRLAYAYDLGSIQVLISNYFTKQSHIHYYRQIQERVNHVAPFLQFDHDPYLVVIDGKVQWLLDAYTVSDRYPYAKPVAQMQGDNQVLKAGNGAAIVRDNTNYIRNSVKVLVDAYDGSLRFFVVDETDPVLMTYRKIFPHLFEPTDAIPPAVKAHFRYPEDLFKIQARMYQTYHMSDPELFYNREDLWQLPRQTYEGSEVVMEPYYVIMRLPGEEKAGFMLIQPFTPSNKDNMIAWMAARSNTKDYGKLLLYEFPKKMLVYGPRQIEARIDQDPEISQQFTLWSQAGSKVIRGDLLVIPIDQSLLYVEPIYLRAEQGELPQLKRVIVAYDQSVVMENSLEQALNAVFGGEQAGQKGTAIVSSKTSALVRSALESYRQSQEALRQGNWSEYGRYQKELEKTLQQLSPSNE</sequence>
<organism evidence="6 7">
    <name type="scientific">Stenomitos frigidus ULC18</name>
    <dbReference type="NCBI Taxonomy" id="2107698"/>
    <lineage>
        <taxon>Bacteria</taxon>
        <taxon>Bacillati</taxon>
        <taxon>Cyanobacteriota</taxon>
        <taxon>Cyanophyceae</taxon>
        <taxon>Leptolyngbyales</taxon>
        <taxon>Leptolyngbyaceae</taxon>
        <taxon>Stenomitos</taxon>
    </lineage>
</organism>
<reference evidence="6 7" key="2">
    <citation type="submission" date="2018-03" db="EMBL/GenBank/DDBJ databases">
        <title>The ancient ancestry and fast evolution of plastids.</title>
        <authorList>
            <person name="Moore K.R."/>
            <person name="Magnabosco C."/>
            <person name="Momper L."/>
            <person name="Gold D.A."/>
            <person name="Bosak T."/>
            <person name="Fournier G.P."/>
        </authorList>
    </citation>
    <scope>NUCLEOTIDE SEQUENCE [LARGE SCALE GENOMIC DNA]</scope>
    <source>
        <strain evidence="6 7">ULC18</strain>
    </source>
</reference>
<proteinExistence type="inferred from homology"/>
<accession>A0A2T1EQA5</accession>
<evidence type="ECO:0000313" key="6">
    <source>
        <dbReference type="EMBL" id="PSB34914.1"/>
    </source>
</evidence>
<protein>
    <recommendedName>
        <fullName evidence="5">UPF0182 protein C7B82_01720</fullName>
    </recommendedName>
</protein>
<comment type="caution">
    <text evidence="5">Lacks conserved residue(s) required for the propagation of feature annotation.</text>
</comment>
<dbReference type="AlphaFoldDB" id="A0A2T1EQA5"/>
<keyword evidence="1 5" id="KW-1003">Cell membrane</keyword>
<dbReference type="Proteomes" id="UP000239576">
    <property type="component" value="Unassembled WGS sequence"/>
</dbReference>
<evidence type="ECO:0000256" key="1">
    <source>
        <dbReference type="ARBA" id="ARBA00022475"/>
    </source>
</evidence>
<evidence type="ECO:0000256" key="2">
    <source>
        <dbReference type="ARBA" id="ARBA00022692"/>
    </source>
</evidence>
<dbReference type="Pfam" id="PF03699">
    <property type="entry name" value="UPF0182"/>
    <property type="match status" value="1"/>
</dbReference>
<feature type="transmembrane region" description="Helical" evidence="5">
    <location>
        <begin position="52"/>
        <end position="70"/>
    </location>
</feature>
<name>A0A2T1EQA5_9CYAN</name>
<keyword evidence="7" id="KW-1185">Reference proteome</keyword>
<evidence type="ECO:0000256" key="4">
    <source>
        <dbReference type="ARBA" id="ARBA00023136"/>
    </source>
</evidence>
<comment type="subcellular location">
    <subcellularLocation>
        <location evidence="5">Cell membrane</location>
        <topology evidence="5">Multi-pass membrane protein</topology>
    </subcellularLocation>
</comment>
<comment type="similarity">
    <text evidence="5">Belongs to the UPF0182 family.</text>
</comment>
<comment type="caution">
    <text evidence="6">The sequence shown here is derived from an EMBL/GenBank/DDBJ whole genome shotgun (WGS) entry which is preliminary data.</text>
</comment>
<feature type="transmembrane region" description="Helical" evidence="5">
    <location>
        <begin position="159"/>
        <end position="180"/>
    </location>
</feature>
<evidence type="ECO:0000256" key="3">
    <source>
        <dbReference type="ARBA" id="ARBA00022989"/>
    </source>
</evidence>
<feature type="transmembrane region" description="Helical" evidence="5">
    <location>
        <begin position="240"/>
        <end position="265"/>
    </location>
</feature>
<keyword evidence="2 5" id="KW-0812">Transmembrane</keyword>
<gene>
    <name evidence="6" type="ORF">C7B82_01720</name>
</gene>
<feature type="transmembrane region" description="Helical" evidence="5">
    <location>
        <begin position="201"/>
        <end position="220"/>
    </location>
</feature>
<dbReference type="EMBL" id="PVWK01000011">
    <property type="protein sequence ID" value="PSB34914.1"/>
    <property type="molecule type" value="Genomic_DNA"/>
</dbReference>
<dbReference type="InterPro" id="IPR005372">
    <property type="entry name" value="UPF0182"/>
</dbReference>
<dbReference type="OrthoDB" id="9763654at2"/>
<keyword evidence="3 5" id="KW-1133">Transmembrane helix</keyword>
<feature type="transmembrane region" description="Helical" evidence="5">
    <location>
        <begin position="99"/>
        <end position="123"/>
    </location>
</feature>
<evidence type="ECO:0000313" key="7">
    <source>
        <dbReference type="Proteomes" id="UP000239576"/>
    </source>
</evidence>
<dbReference type="PANTHER" id="PTHR39344">
    <property type="entry name" value="UPF0182 PROTEIN SLL1060"/>
    <property type="match status" value="1"/>
</dbReference>
<evidence type="ECO:0000256" key="5">
    <source>
        <dbReference type="HAMAP-Rule" id="MF_01600"/>
    </source>
</evidence>
<dbReference type="GO" id="GO:0005576">
    <property type="term" value="C:extracellular region"/>
    <property type="evidence" value="ECO:0007669"/>
    <property type="project" value="TreeGrafter"/>
</dbReference>
<keyword evidence="4 5" id="KW-0472">Membrane</keyword>
<dbReference type="RefSeq" id="WP_106254591.1">
    <property type="nucleotide sequence ID" value="NZ_CAWNSW010000036.1"/>
</dbReference>
<dbReference type="PANTHER" id="PTHR39344:SF1">
    <property type="entry name" value="UPF0182 PROTEIN SLL1060"/>
    <property type="match status" value="1"/>
</dbReference>
<reference evidence="7" key="1">
    <citation type="submission" date="2018-02" db="EMBL/GenBank/DDBJ databases">
        <authorList>
            <person name="Moore K."/>
            <person name="Momper L."/>
        </authorList>
    </citation>
    <scope>NUCLEOTIDE SEQUENCE [LARGE SCALE GENOMIC DNA]</scope>
    <source>
        <strain evidence="7">ULC18</strain>
    </source>
</reference>
<feature type="transmembrane region" description="Helical" evidence="5">
    <location>
        <begin position="277"/>
        <end position="294"/>
    </location>
</feature>